<evidence type="ECO:0000256" key="2">
    <source>
        <dbReference type="ARBA" id="ARBA00022980"/>
    </source>
</evidence>
<dbReference type="GO" id="GO:0006412">
    <property type="term" value="P:translation"/>
    <property type="evidence" value="ECO:0007669"/>
    <property type="project" value="InterPro"/>
</dbReference>
<dbReference type="InterPro" id="IPR036227">
    <property type="entry name" value="Ribosomal_uL15/eL18_sf"/>
</dbReference>
<dbReference type="PANTHER" id="PTHR12934">
    <property type="entry name" value="50S RIBOSOMAL PROTEIN L15"/>
    <property type="match status" value="1"/>
</dbReference>
<protein>
    <recommendedName>
        <fullName evidence="4">Large ribosomal subunit protein uL15m</fullName>
    </recommendedName>
    <alternativeName>
        <fullName evidence="5">39S ribosomal protein L15, mitochondrial</fullName>
    </alternativeName>
</protein>
<name>A0A023GHW6_AMBTT</name>
<organism evidence="7">
    <name type="scientific">Amblyomma triste</name>
    <name type="common">Neotropical tick</name>
    <dbReference type="NCBI Taxonomy" id="251400"/>
    <lineage>
        <taxon>Eukaryota</taxon>
        <taxon>Metazoa</taxon>
        <taxon>Ecdysozoa</taxon>
        <taxon>Arthropoda</taxon>
        <taxon>Chelicerata</taxon>
        <taxon>Arachnida</taxon>
        <taxon>Acari</taxon>
        <taxon>Parasitiformes</taxon>
        <taxon>Ixodida</taxon>
        <taxon>Ixodoidea</taxon>
        <taxon>Ixodidae</taxon>
        <taxon>Amblyomminae</taxon>
        <taxon>Amblyomma</taxon>
    </lineage>
</organism>
<dbReference type="AlphaFoldDB" id="A0A023GHW6"/>
<evidence type="ECO:0000259" key="6">
    <source>
        <dbReference type="Pfam" id="PF00828"/>
    </source>
</evidence>
<proteinExistence type="evidence at transcript level"/>
<sequence>MSYSTTEKALQVLRYLPRVKISNLRDTPGSNYVTKAMLPHGCKLRALWKKDGHKHHMGWARLGYEGGQTPFYLKIPMENYNEKHFMRRQYPPLSLGQLQLFVDLGRIDTTRPIDLAALCNTKLYFLNPSDRHFGVHLTAEGIDSFKAKVNIEVQHASEPVIAAVERNGGTITTAYFDIDSVTALMNPEKFFKLGQPIPKRKLPPEDAIRYYSDPAFRGYLADPREVAKHRYLLAQKYGYVLPNLEKDPNGEMLMERKDPRQVFYGLEPGWVVNLRDKVILRPTDPEYKEYYNI</sequence>
<keyword evidence="3" id="KW-0687">Ribonucleoprotein</keyword>
<dbReference type="SUPFAM" id="SSF52080">
    <property type="entry name" value="Ribosomal proteins L15p and L18e"/>
    <property type="match status" value="1"/>
</dbReference>
<dbReference type="GO" id="GO:0003735">
    <property type="term" value="F:structural constituent of ribosome"/>
    <property type="evidence" value="ECO:0007669"/>
    <property type="project" value="InterPro"/>
</dbReference>
<accession>A0A023GHW6</accession>
<evidence type="ECO:0000256" key="1">
    <source>
        <dbReference type="ARBA" id="ARBA00007320"/>
    </source>
</evidence>
<dbReference type="EMBL" id="GBBM01001934">
    <property type="protein sequence ID" value="JAC33484.1"/>
    <property type="molecule type" value="mRNA"/>
</dbReference>
<evidence type="ECO:0000256" key="3">
    <source>
        <dbReference type="ARBA" id="ARBA00023274"/>
    </source>
</evidence>
<dbReference type="PANTHER" id="PTHR12934:SF11">
    <property type="entry name" value="LARGE RIBOSOMAL SUBUNIT PROTEIN UL15M"/>
    <property type="match status" value="1"/>
</dbReference>
<dbReference type="Pfam" id="PF00828">
    <property type="entry name" value="Ribosomal_L27A"/>
    <property type="match status" value="1"/>
</dbReference>
<evidence type="ECO:0000313" key="7">
    <source>
        <dbReference type="EMBL" id="JAC33484.1"/>
    </source>
</evidence>
<dbReference type="GO" id="GO:0005762">
    <property type="term" value="C:mitochondrial large ribosomal subunit"/>
    <property type="evidence" value="ECO:0007669"/>
    <property type="project" value="TreeGrafter"/>
</dbReference>
<keyword evidence="2 7" id="KW-0689">Ribosomal protein</keyword>
<feature type="domain" description="Large ribosomal subunit protein uL15/eL18" evidence="6">
    <location>
        <begin position="92"/>
        <end position="172"/>
    </location>
</feature>
<dbReference type="InterPro" id="IPR021131">
    <property type="entry name" value="Ribosomal_uL15/eL18"/>
</dbReference>
<reference evidence="7" key="1">
    <citation type="submission" date="2014-03" db="EMBL/GenBank/DDBJ databases">
        <title>The sialotranscriptome of Amblyomma triste, Amblyomma parvum and Amblyomma cajennense ticks, uncovered by 454-based RNA-seq.</title>
        <authorList>
            <person name="Garcia G.R."/>
            <person name="Gardinassi L.G."/>
            <person name="Ribeiro J.M."/>
            <person name="Anatriello E."/>
            <person name="Ferreira B.R."/>
            <person name="Moreira H.N."/>
            <person name="Mafra C."/>
            <person name="Olegario M.M."/>
            <person name="Szabo P.J."/>
            <person name="Miranda-Santos I.K."/>
            <person name="Maruyama S.R."/>
        </authorList>
    </citation>
    <scope>NUCLEOTIDE SEQUENCE</scope>
    <source>
        <strain evidence="7">Mato Grasso do Sul</strain>
        <tissue evidence="7">Salivary glands</tissue>
    </source>
</reference>
<evidence type="ECO:0000256" key="4">
    <source>
        <dbReference type="ARBA" id="ARBA00035299"/>
    </source>
</evidence>
<comment type="similarity">
    <text evidence="1">Belongs to the universal ribosomal protein uL15 family.</text>
</comment>
<evidence type="ECO:0000256" key="5">
    <source>
        <dbReference type="ARBA" id="ARBA00035423"/>
    </source>
</evidence>
<dbReference type="InterPro" id="IPR005749">
    <property type="entry name" value="Ribosomal_uL15_bac-type"/>
</dbReference>